<dbReference type="InterPro" id="IPR016181">
    <property type="entry name" value="Acyl_CoA_acyltransferase"/>
</dbReference>
<accession>A0A318I1I3</accession>
<dbReference type="Gene3D" id="3.40.630.30">
    <property type="match status" value="1"/>
</dbReference>
<keyword evidence="2" id="KW-0808">Transferase</keyword>
<evidence type="ECO:0000313" key="2">
    <source>
        <dbReference type="EMBL" id="PXX24493.1"/>
    </source>
</evidence>
<dbReference type="AlphaFoldDB" id="A0A318I1I3"/>
<dbReference type="Pfam" id="PF13480">
    <property type="entry name" value="Acetyltransf_6"/>
    <property type="match status" value="1"/>
</dbReference>
<dbReference type="PANTHER" id="PTHR36174">
    <property type="entry name" value="LIPID II:GLYCINE GLYCYLTRANSFERASE"/>
    <property type="match status" value="1"/>
</dbReference>
<proteinExistence type="predicted"/>
<name>A0A318I1I3_9BACT</name>
<dbReference type="Proteomes" id="UP000248314">
    <property type="component" value="Unassembled WGS sequence"/>
</dbReference>
<sequence>MSYLPSQMYEVVRYMPAMKTQWDAFVRKSRNGSFLFLRNYMDYHQQRFDDFSLLIYDRQSLVALLPLNKEADGSVTSHGGLTYGGLITDKRAKTEKVMHMFVCLNLWLRNAGITRVVYRPVPWIYHEMPAEEDLYALVNICNARLVAREISSTIAQENKISFSQSRKDCLRKAERLGVSVASSDDFATFWEVLSSNLQQRYGVSPVHSLAEIKTLATLFPQHIRLYVAYLGEEMVAGTVVYVMPRVVHVQYISASPKGKSVGALDLLFRYLINEVFVHKSFFDFGKSTEDQGRWLNTSLIFQKEGFGGRGVCYDTYEWQP</sequence>
<reference evidence="2 3" key="1">
    <citation type="submission" date="2018-05" db="EMBL/GenBank/DDBJ databases">
        <title>Genomic Encyclopedia of Type Strains, Phase I: the one thousand microbial genomes (KMG-I) project.</title>
        <authorList>
            <person name="Kyrpides N."/>
        </authorList>
    </citation>
    <scope>NUCLEOTIDE SEQUENCE [LARGE SCALE GENOMIC DNA]</scope>
    <source>
        <strain evidence="2 3">DSM 15611</strain>
    </source>
</reference>
<evidence type="ECO:0000259" key="1">
    <source>
        <dbReference type="Pfam" id="PF13480"/>
    </source>
</evidence>
<dbReference type="GO" id="GO:0016740">
    <property type="term" value="F:transferase activity"/>
    <property type="evidence" value="ECO:0007669"/>
    <property type="project" value="UniProtKB-KW"/>
</dbReference>
<dbReference type="EMBL" id="QJJX01000002">
    <property type="protein sequence ID" value="PXX24493.1"/>
    <property type="molecule type" value="Genomic_DNA"/>
</dbReference>
<dbReference type="InterPro" id="IPR038740">
    <property type="entry name" value="BioF2-like_GNAT_dom"/>
</dbReference>
<dbReference type="SUPFAM" id="SSF55729">
    <property type="entry name" value="Acyl-CoA N-acyltransferases (Nat)"/>
    <property type="match status" value="1"/>
</dbReference>
<comment type="caution">
    <text evidence="2">The sequence shown here is derived from an EMBL/GenBank/DDBJ whole genome shotgun (WGS) entry which is preliminary data.</text>
</comment>
<dbReference type="PANTHER" id="PTHR36174:SF1">
    <property type="entry name" value="LIPID II:GLYCINE GLYCYLTRANSFERASE"/>
    <property type="match status" value="1"/>
</dbReference>
<gene>
    <name evidence="2" type="ORF">EJ73_00299</name>
</gene>
<evidence type="ECO:0000313" key="3">
    <source>
        <dbReference type="Proteomes" id="UP000248314"/>
    </source>
</evidence>
<keyword evidence="3" id="KW-1185">Reference proteome</keyword>
<protein>
    <submittedName>
        <fullName evidence="2">Acetyltransferase (GNAT) family protein</fullName>
    </submittedName>
</protein>
<feature type="domain" description="BioF2-like acetyltransferase" evidence="1">
    <location>
        <begin position="167"/>
        <end position="289"/>
    </location>
</feature>
<organism evidence="2 3">
    <name type="scientific">Hoylesella shahii DSM 15611 = JCM 12083</name>
    <dbReference type="NCBI Taxonomy" id="1122991"/>
    <lineage>
        <taxon>Bacteria</taxon>
        <taxon>Pseudomonadati</taxon>
        <taxon>Bacteroidota</taxon>
        <taxon>Bacteroidia</taxon>
        <taxon>Bacteroidales</taxon>
        <taxon>Prevotellaceae</taxon>
        <taxon>Hoylesella</taxon>
    </lineage>
</organism>
<dbReference type="STRING" id="1122991.GCA_000613445_03216"/>
<dbReference type="InterPro" id="IPR050644">
    <property type="entry name" value="PG_Glycine_Bridge_Synth"/>
</dbReference>